<accession>A0A074YHB2</accession>
<evidence type="ECO:0000256" key="1">
    <source>
        <dbReference type="SAM" id="MobiDB-lite"/>
    </source>
</evidence>
<dbReference type="OrthoDB" id="3879505at2759"/>
<dbReference type="EMBL" id="KL584754">
    <property type="protein sequence ID" value="KEQ97178.1"/>
    <property type="molecule type" value="Genomic_DNA"/>
</dbReference>
<sequence>MPKRQRKDESEDDKKDIKKFRLASIVYNFFHDKPESAKQESPSVLVCNGERYNVFPQILETCSSLFSQRWEHVKQGEQNFVNLDDLEIRGVQVYADWAMDHTEPVLIAANNNDGDIFDDIIVCYLTARSLRAYLLCDLIIHEACEIGKDTDLVVRHDQITKVYAETMRSDDSLRLLLAMQVAYQRRNGLINPITGRDPKPEKQRLRFEALPMDFQFDLMRELSKNTAGQNPCYKPRRFFKVVDYHTEKRERQRLENERKRLEQQGGRDSSPLFVGERRKMTYEG</sequence>
<keyword evidence="3" id="KW-1185">Reference proteome</keyword>
<dbReference type="GeneID" id="25363486"/>
<feature type="region of interest" description="Disordered" evidence="1">
    <location>
        <begin position="253"/>
        <end position="284"/>
    </location>
</feature>
<gene>
    <name evidence="2" type="ORF">AUEXF2481DRAFT_27446</name>
</gene>
<dbReference type="InParanoid" id="A0A074YHB2"/>
<reference evidence="2 3" key="1">
    <citation type="journal article" date="2014" name="BMC Genomics">
        <title>Genome sequencing of four Aureobasidium pullulans varieties: biotechnological potential, stress tolerance, and description of new species.</title>
        <authorList>
            <person name="Gostin Ar C."/>
            <person name="Ohm R.A."/>
            <person name="Kogej T."/>
            <person name="Sonjak S."/>
            <person name="Turk M."/>
            <person name="Zajc J."/>
            <person name="Zalar P."/>
            <person name="Grube M."/>
            <person name="Sun H."/>
            <person name="Han J."/>
            <person name="Sharma A."/>
            <person name="Chiniquy J."/>
            <person name="Ngan C.Y."/>
            <person name="Lipzen A."/>
            <person name="Barry K."/>
            <person name="Grigoriev I.V."/>
            <person name="Gunde-Cimerman N."/>
        </authorList>
    </citation>
    <scope>NUCLEOTIDE SEQUENCE [LARGE SCALE GENOMIC DNA]</scope>
    <source>
        <strain evidence="2 3">EXF-2481</strain>
    </source>
</reference>
<name>A0A074YHB2_AURSE</name>
<dbReference type="AlphaFoldDB" id="A0A074YHB2"/>
<proteinExistence type="predicted"/>
<protein>
    <submittedName>
        <fullName evidence="2">Uncharacterized protein</fullName>
    </submittedName>
</protein>
<dbReference type="RefSeq" id="XP_013345750.1">
    <property type="nucleotide sequence ID" value="XM_013490296.1"/>
</dbReference>
<feature type="compositionally biased region" description="Basic and acidic residues" evidence="1">
    <location>
        <begin position="275"/>
        <end position="284"/>
    </location>
</feature>
<dbReference type="HOGENOM" id="CLU_979986_0_0_1"/>
<evidence type="ECO:0000313" key="2">
    <source>
        <dbReference type="EMBL" id="KEQ97178.1"/>
    </source>
</evidence>
<dbReference type="Proteomes" id="UP000030641">
    <property type="component" value="Unassembled WGS sequence"/>
</dbReference>
<evidence type="ECO:0000313" key="3">
    <source>
        <dbReference type="Proteomes" id="UP000030641"/>
    </source>
</evidence>
<organism evidence="2 3">
    <name type="scientific">Aureobasidium subglaciale (strain EXF-2481)</name>
    <name type="common">Aureobasidium pullulans var. subglaciale</name>
    <dbReference type="NCBI Taxonomy" id="1043005"/>
    <lineage>
        <taxon>Eukaryota</taxon>
        <taxon>Fungi</taxon>
        <taxon>Dikarya</taxon>
        <taxon>Ascomycota</taxon>
        <taxon>Pezizomycotina</taxon>
        <taxon>Dothideomycetes</taxon>
        <taxon>Dothideomycetidae</taxon>
        <taxon>Dothideales</taxon>
        <taxon>Saccotheciaceae</taxon>
        <taxon>Aureobasidium</taxon>
    </lineage>
</organism>
<feature type="compositionally biased region" description="Basic and acidic residues" evidence="1">
    <location>
        <begin position="253"/>
        <end position="262"/>
    </location>
</feature>